<proteinExistence type="inferred from homology"/>
<evidence type="ECO:0000256" key="2">
    <source>
        <dbReference type="ARBA" id="ARBA00005947"/>
    </source>
</evidence>
<name>A0A2W7IHX0_9PROT</name>
<dbReference type="Pfam" id="PF00850">
    <property type="entry name" value="Hist_deacetyl"/>
    <property type="match status" value="1"/>
</dbReference>
<dbReference type="PANTHER" id="PTHR10625:SF10">
    <property type="entry name" value="HISTONE DEACETYLASE HDAC1"/>
    <property type="match status" value="1"/>
</dbReference>
<dbReference type="AlphaFoldDB" id="A0A2W7IHX0"/>
<dbReference type="Proteomes" id="UP000249688">
    <property type="component" value="Unassembled WGS sequence"/>
</dbReference>
<dbReference type="RefSeq" id="WP_111398254.1">
    <property type="nucleotide sequence ID" value="NZ_QKYU01000011.1"/>
</dbReference>
<dbReference type="InterPro" id="IPR003085">
    <property type="entry name" value="AcuC"/>
</dbReference>
<evidence type="ECO:0000259" key="5">
    <source>
        <dbReference type="Pfam" id="PF00850"/>
    </source>
</evidence>
<dbReference type="PANTHER" id="PTHR10625">
    <property type="entry name" value="HISTONE DEACETYLASE HDAC1-RELATED"/>
    <property type="match status" value="1"/>
</dbReference>
<evidence type="ECO:0000313" key="7">
    <source>
        <dbReference type="Proteomes" id="UP000249688"/>
    </source>
</evidence>
<dbReference type="UniPathway" id="UPA00040"/>
<evidence type="ECO:0000256" key="1">
    <source>
        <dbReference type="ARBA" id="ARBA00005101"/>
    </source>
</evidence>
<evidence type="ECO:0000313" key="6">
    <source>
        <dbReference type="EMBL" id="PZW45590.1"/>
    </source>
</evidence>
<dbReference type="InterPro" id="IPR023801">
    <property type="entry name" value="His_deacetylse_dom"/>
</dbReference>
<gene>
    <name evidence="6" type="ORF">C8P66_1114</name>
</gene>
<comment type="similarity">
    <text evidence="2">Belongs to the histone deacetylase family.</text>
</comment>
<dbReference type="Gene3D" id="3.40.800.20">
    <property type="entry name" value="Histone deacetylase domain"/>
    <property type="match status" value="1"/>
</dbReference>
<dbReference type="GO" id="GO:0045150">
    <property type="term" value="P:acetoin catabolic process"/>
    <property type="evidence" value="ECO:0007669"/>
    <property type="project" value="UniProtKB-UniPathway"/>
</dbReference>
<comment type="pathway">
    <text evidence="1">Ketone degradation; acetoin degradation.</text>
</comment>
<dbReference type="InterPro" id="IPR023696">
    <property type="entry name" value="Ureohydrolase_dom_sf"/>
</dbReference>
<feature type="domain" description="Histone deacetylase" evidence="5">
    <location>
        <begin position="20"/>
        <end position="304"/>
    </location>
</feature>
<evidence type="ECO:0000256" key="4">
    <source>
        <dbReference type="ARBA" id="ARBA00022627"/>
    </source>
</evidence>
<comment type="caution">
    <text evidence="6">The sequence shown here is derived from an EMBL/GenBank/DDBJ whole genome shotgun (WGS) entry which is preliminary data.</text>
</comment>
<keyword evidence="7" id="KW-1185">Reference proteome</keyword>
<accession>A0A2W7IHX0</accession>
<dbReference type="SUPFAM" id="SSF52768">
    <property type="entry name" value="Arginase/deacetylase"/>
    <property type="match status" value="1"/>
</dbReference>
<dbReference type="CDD" id="cd09994">
    <property type="entry name" value="HDAC_AcuC_like"/>
    <property type="match status" value="1"/>
</dbReference>
<dbReference type="PRINTS" id="PR01270">
    <property type="entry name" value="HDASUPER"/>
</dbReference>
<dbReference type="GO" id="GO:0040029">
    <property type="term" value="P:epigenetic regulation of gene expression"/>
    <property type="evidence" value="ECO:0007669"/>
    <property type="project" value="TreeGrafter"/>
</dbReference>
<dbReference type="InterPro" id="IPR000286">
    <property type="entry name" value="HDACs"/>
</dbReference>
<protein>
    <recommendedName>
        <fullName evidence="3">Acetoin utilization protein AcuC</fullName>
    </recommendedName>
</protein>
<reference evidence="6 7" key="1">
    <citation type="submission" date="2018-06" db="EMBL/GenBank/DDBJ databases">
        <title>Genomic Encyclopedia of Archaeal and Bacterial Type Strains, Phase II (KMG-II): from individual species to whole genera.</title>
        <authorList>
            <person name="Goeker M."/>
        </authorList>
    </citation>
    <scope>NUCLEOTIDE SEQUENCE [LARGE SCALE GENOMIC DNA]</scope>
    <source>
        <strain evidence="6 7">DSM 24525</strain>
    </source>
</reference>
<dbReference type="InterPro" id="IPR037138">
    <property type="entry name" value="His_deacetylse_dom_sf"/>
</dbReference>
<dbReference type="EMBL" id="QKYU01000011">
    <property type="protein sequence ID" value="PZW45590.1"/>
    <property type="molecule type" value="Genomic_DNA"/>
</dbReference>
<organism evidence="6 7">
    <name type="scientific">Humitalea rosea</name>
    <dbReference type="NCBI Taxonomy" id="990373"/>
    <lineage>
        <taxon>Bacteria</taxon>
        <taxon>Pseudomonadati</taxon>
        <taxon>Pseudomonadota</taxon>
        <taxon>Alphaproteobacteria</taxon>
        <taxon>Acetobacterales</taxon>
        <taxon>Roseomonadaceae</taxon>
        <taxon>Humitalea</taxon>
    </lineage>
</organism>
<evidence type="ECO:0000256" key="3">
    <source>
        <dbReference type="ARBA" id="ARBA00020218"/>
    </source>
</evidence>
<keyword evidence="4" id="KW-0006">Acetoin catabolism</keyword>
<sequence length="370" mass="40133">MKPLFIGHEIYRHSTYGPKHPLAIPRVPVVTDLIRALGWLPEDRFRESPQATPEQLLAFHTADYIAALQRSEAAQAVTEADRARHHIGAHGNPVYREMYRRPATSAGGVMLAARLTADGGIVHVPGGGTHHGRADRASGFCYLNDCVLGCMEWLAQGISRVLYLDLDAHHGDGVQDAFHDEDRVLTLSVHEGGRWPFTGAVEDRAGGMARNIPVPQGYHDAEADWVLRHAILPLIRHWRPQAVMIQAGADSLAGDPLARLALTNAAYRATLAAVMPLAPRLILLGGGGYNPWSVGRNWAGLWATLNGLPIPSRLPPGAEAVLRAQSLNRAAGRNPPEHWFTTLADAPAAPLPVREEVRHLCAAVLADPPK</sequence>
<dbReference type="OrthoDB" id="9808367at2"/>
<dbReference type="GO" id="GO:0004407">
    <property type="term" value="F:histone deacetylase activity"/>
    <property type="evidence" value="ECO:0007669"/>
    <property type="project" value="TreeGrafter"/>
</dbReference>